<comment type="subunit">
    <text evidence="7">Homodimer.</text>
</comment>
<evidence type="ECO:0000256" key="8">
    <source>
        <dbReference type="PIRSR" id="PIRSR008129-1"/>
    </source>
</evidence>
<evidence type="ECO:0000256" key="2">
    <source>
        <dbReference type="ARBA" id="ARBA00007480"/>
    </source>
</evidence>
<keyword evidence="11" id="KW-1185">Reference proteome</keyword>
<dbReference type="GO" id="GO:0001649">
    <property type="term" value="P:osteoblast differentiation"/>
    <property type="evidence" value="ECO:0007669"/>
    <property type="project" value="TreeGrafter"/>
</dbReference>
<evidence type="ECO:0000256" key="9">
    <source>
        <dbReference type="SAM" id="SignalP"/>
    </source>
</evidence>
<keyword evidence="5 9" id="KW-0732">Signal</keyword>
<feature type="signal peptide" evidence="9">
    <location>
        <begin position="1"/>
        <end position="24"/>
    </location>
</feature>
<dbReference type="OrthoDB" id="5950649at2759"/>
<keyword evidence="4 7" id="KW-0964">Secreted</keyword>
<evidence type="ECO:0000256" key="3">
    <source>
        <dbReference type="ARBA" id="ARBA00022473"/>
    </source>
</evidence>
<dbReference type="GO" id="GO:0009953">
    <property type="term" value="P:dorsal/ventral pattern formation"/>
    <property type="evidence" value="ECO:0007669"/>
    <property type="project" value="TreeGrafter"/>
</dbReference>
<keyword evidence="8" id="KW-1015">Disulfide bond</keyword>
<organism evidence="10 11">
    <name type="scientific">Leptobrachium leishanense</name>
    <name type="common">Leishan spiny toad</name>
    <dbReference type="NCBI Taxonomy" id="445787"/>
    <lineage>
        <taxon>Eukaryota</taxon>
        <taxon>Metazoa</taxon>
        <taxon>Chordata</taxon>
        <taxon>Craniata</taxon>
        <taxon>Vertebrata</taxon>
        <taxon>Euteleostomi</taxon>
        <taxon>Amphibia</taxon>
        <taxon>Batrachia</taxon>
        <taxon>Anura</taxon>
        <taxon>Pelobatoidea</taxon>
        <taxon>Megophryidae</taxon>
        <taxon>Leptobrachium</taxon>
    </lineage>
</organism>
<dbReference type="SUPFAM" id="SSF57501">
    <property type="entry name" value="Cystine-knot cytokines"/>
    <property type="match status" value="1"/>
</dbReference>
<dbReference type="PANTHER" id="PTHR10494:SF6">
    <property type="entry name" value="NOGGIN"/>
    <property type="match status" value="1"/>
</dbReference>
<dbReference type="AlphaFoldDB" id="A0A8C5WFE6"/>
<dbReference type="InterPro" id="IPR008717">
    <property type="entry name" value="Noggin"/>
</dbReference>
<feature type="chain" id="PRO_5034549565" description="Noggin" evidence="9">
    <location>
        <begin position="25"/>
        <end position="249"/>
    </location>
</feature>
<comment type="subcellular location">
    <subcellularLocation>
        <location evidence="1 7">Secreted</location>
    </subcellularLocation>
</comment>
<keyword evidence="3 7" id="KW-0217">Developmental protein</keyword>
<accession>A0A8C5WFE6</accession>
<dbReference type="GO" id="GO:0051216">
    <property type="term" value="P:cartilage development"/>
    <property type="evidence" value="ECO:0007669"/>
    <property type="project" value="UniProtKB-UniRule"/>
</dbReference>
<dbReference type="Proteomes" id="UP000694569">
    <property type="component" value="Unplaced"/>
</dbReference>
<dbReference type="PIRSF" id="PIRSF008129">
    <property type="entry name" value="Noggin"/>
    <property type="match status" value="1"/>
</dbReference>
<feature type="disulfide bond" evidence="8">
    <location>
        <begin position="194"/>
        <end position="246"/>
    </location>
</feature>
<evidence type="ECO:0000313" key="11">
    <source>
        <dbReference type="Proteomes" id="UP000694569"/>
    </source>
</evidence>
<sequence length="249" mass="28458">MELLPKKVSLWLVIFWVFLPTAFPDLAIHSKNPNESHTDVVVGSLRRKLSSGTRPYSLSLSPTDYHYSPKPKHLKVPRLLRLLGPSFDPFWMSVEKPAVNNTTGQLSPLSQDIYDGSIRYRKKLTQEAESLDFGSLKLPKELSENTSQAVVKELRKWLVQKSSCHLTSTWVDLGPIFWPRWVRHTDCDMGKHACSWPPGMSCHQAQLTQIKILAWHCWISDPGTGWTSQQCMWRQVPYPVVAACKCTCR</sequence>
<keyword evidence="6 7" id="KW-0891">Chondrogenesis</keyword>
<name>A0A8C5WFE6_9ANUR</name>
<reference evidence="10" key="2">
    <citation type="submission" date="2025-09" db="UniProtKB">
        <authorList>
            <consortium name="Ensembl"/>
        </authorList>
    </citation>
    <scope>IDENTIFICATION</scope>
</reference>
<dbReference type="PANTHER" id="PTHR10494">
    <property type="entry name" value="BONE MORPHOGENETIC PROTEIN INHIBITOR, NOGGIN"/>
    <property type="match status" value="1"/>
</dbReference>
<evidence type="ECO:0000256" key="4">
    <source>
        <dbReference type="ARBA" id="ARBA00022525"/>
    </source>
</evidence>
<dbReference type="GO" id="GO:0030514">
    <property type="term" value="P:negative regulation of BMP signaling pathway"/>
    <property type="evidence" value="ECO:0007669"/>
    <property type="project" value="InterPro"/>
</dbReference>
<feature type="disulfide bond" evidence="8">
    <location>
        <begin position="164"/>
        <end position="202"/>
    </location>
</feature>
<dbReference type="Ensembl" id="ENSLLET00000035403.1">
    <property type="protein sequence ID" value="ENSLLEP00000034105.1"/>
    <property type="gene ID" value="ENSLLEG00000021557.1"/>
</dbReference>
<dbReference type="GO" id="GO:0005615">
    <property type="term" value="C:extracellular space"/>
    <property type="evidence" value="ECO:0007669"/>
    <property type="project" value="TreeGrafter"/>
</dbReference>
<evidence type="ECO:0000313" key="10">
    <source>
        <dbReference type="Ensembl" id="ENSLLEP00000034105.1"/>
    </source>
</evidence>
<reference evidence="10" key="1">
    <citation type="submission" date="2025-08" db="UniProtKB">
        <authorList>
            <consortium name="Ensembl"/>
        </authorList>
    </citation>
    <scope>IDENTIFICATION</scope>
</reference>
<evidence type="ECO:0000256" key="1">
    <source>
        <dbReference type="ARBA" id="ARBA00004613"/>
    </source>
</evidence>
<proteinExistence type="inferred from homology"/>
<feature type="disulfide bond" evidence="8">
    <location>
        <begin position="217"/>
        <end position="231"/>
    </location>
</feature>
<dbReference type="Gene3D" id="1.10.287.520">
    <property type="entry name" value="Helix hairpin bin"/>
    <property type="match status" value="1"/>
</dbReference>
<evidence type="ECO:0000256" key="7">
    <source>
        <dbReference type="PIRNR" id="PIRNR008129"/>
    </source>
</evidence>
<dbReference type="GeneTree" id="ENSGT00390000006009"/>
<keyword evidence="7" id="KW-0221">Differentiation</keyword>
<evidence type="ECO:0000256" key="5">
    <source>
        <dbReference type="ARBA" id="ARBA00022729"/>
    </source>
</evidence>
<comment type="similarity">
    <text evidence="2 7">Belongs to the noggin family.</text>
</comment>
<dbReference type="Gene3D" id="2.10.90.10">
    <property type="entry name" value="Cystine-knot cytokines"/>
    <property type="match status" value="1"/>
</dbReference>
<dbReference type="InterPro" id="IPR029034">
    <property type="entry name" value="Cystine-knot_cytokine"/>
</dbReference>
<dbReference type="Pfam" id="PF05806">
    <property type="entry name" value="Noggin"/>
    <property type="match status" value="1"/>
</dbReference>
<protein>
    <recommendedName>
        <fullName evidence="7">Noggin</fullName>
    </recommendedName>
</protein>
<dbReference type="GO" id="GO:0045596">
    <property type="term" value="P:negative regulation of cell differentiation"/>
    <property type="evidence" value="ECO:0007669"/>
    <property type="project" value="InterPro"/>
</dbReference>
<feature type="disulfide bond" evidence="8">
    <location>
        <begin position="187"/>
        <end position="244"/>
    </location>
</feature>
<evidence type="ECO:0000256" key="6">
    <source>
        <dbReference type="ARBA" id="ARBA00023188"/>
    </source>
</evidence>